<evidence type="ECO:0000313" key="1">
    <source>
        <dbReference type="EMBL" id="MYM58553.1"/>
    </source>
</evidence>
<dbReference type="AlphaFoldDB" id="A0A6L8LSR6"/>
<evidence type="ECO:0000313" key="2">
    <source>
        <dbReference type="Proteomes" id="UP000478571"/>
    </source>
</evidence>
<name>A0A6L8LSR6_9VIBR</name>
<organism evidence="1 2">
    <name type="scientific">Vibrio tetraodonis subsp. pristinus</name>
    <dbReference type="NCBI Taxonomy" id="2695891"/>
    <lineage>
        <taxon>Bacteria</taxon>
        <taxon>Pseudomonadati</taxon>
        <taxon>Pseudomonadota</taxon>
        <taxon>Gammaproteobacteria</taxon>
        <taxon>Vibrionales</taxon>
        <taxon>Vibrionaceae</taxon>
        <taxon>Vibrio</taxon>
    </lineage>
</organism>
<protein>
    <submittedName>
        <fullName evidence="1">EscI/YscI/HrpB family type III secretion system inner rod protein</fullName>
    </submittedName>
</protein>
<proteinExistence type="predicted"/>
<accession>A0A6L8LSR6</accession>
<dbReference type="NCBIfam" id="TIGR02497">
    <property type="entry name" value="yscI_hrpB_dom"/>
    <property type="match status" value="1"/>
</dbReference>
<reference evidence="1 2" key="1">
    <citation type="submission" date="2020-01" db="EMBL/GenBank/DDBJ databases">
        <title>Draft Genome Sequence of Vibrio sp. strain OCN044, Isolated from a Healthy Coral at Palmyra Atoll.</title>
        <authorList>
            <person name="Videau P."/>
            <person name="Loughran R."/>
            <person name="Esquivel A."/>
            <person name="Deadmond M."/>
            <person name="Paddock B.E."/>
            <person name="Saw J.H."/>
            <person name="Ushijima B."/>
        </authorList>
    </citation>
    <scope>NUCLEOTIDE SEQUENCE [LARGE SCALE GENOMIC DNA]</scope>
    <source>
        <strain evidence="1 2">OCN044</strain>
    </source>
</reference>
<gene>
    <name evidence="1" type="ORF">GTG28_04885</name>
</gene>
<keyword evidence="2" id="KW-1185">Reference proteome</keyword>
<comment type="caution">
    <text evidence="1">The sequence shown here is derived from an EMBL/GenBank/DDBJ whole genome shotgun (WGS) entry which is preliminary data.</text>
</comment>
<dbReference type="Proteomes" id="UP000478571">
    <property type="component" value="Unassembled WGS sequence"/>
</dbReference>
<dbReference type="RefSeq" id="WP_160927491.1">
    <property type="nucleotide sequence ID" value="NZ_WWEU01000001.1"/>
</dbReference>
<dbReference type="GO" id="GO:0030254">
    <property type="term" value="P:protein secretion by the type III secretion system"/>
    <property type="evidence" value="ECO:0007669"/>
    <property type="project" value="InterPro"/>
</dbReference>
<dbReference type="InterPro" id="IPR012670">
    <property type="entry name" value="T3SS_YscI/HrpB"/>
</dbReference>
<dbReference type="Pfam" id="PF17001">
    <property type="entry name" value="T3SS_basalb_I"/>
    <property type="match status" value="1"/>
</dbReference>
<dbReference type="EMBL" id="WWEU01000001">
    <property type="protein sequence ID" value="MYM58553.1"/>
    <property type="molecule type" value="Genomic_DNA"/>
</dbReference>
<sequence length="101" mass="10763">MEISAIAKAVGNTLEKTTETVNPDEVLVDKFNQMMKQDANETSKLSALVDTQPNSAASVGISPEQAIESQKLVTRSLIEVDLAAKTAGSLSQSINKLVTMQ</sequence>